<dbReference type="InterPro" id="IPR046670">
    <property type="entry name" value="DUF6540"/>
</dbReference>
<dbReference type="HOGENOM" id="CLU_134511_0_0_1"/>
<dbReference type="RefSeq" id="XP_001212925.1">
    <property type="nucleotide sequence ID" value="XM_001212925.1"/>
</dbReference>
<dbReference type="Proteomes" id="UP000007963">
    <property type="component" value="Unassembled WGS sequence"/>
</dbReference>
<dbReference type="STRING" id="341663.Q0CRD7"/>
<evidence type="ECO:0000313" key="2">
    <source>
        <dbReference type="Proteomes" id="UP000007963"/>
    </source>
</evidence>
<sequence>MAITCRLRPLSPSLPRHSSAMPPTKAYILVYEGTPLDFSEYRHTALHFAFAGAPSSTTMHVVGTQGLFEFQEDVDQDPRDGGDLARMIPVGDIPGSVSAAAIKKTVSATPVRNGRADLDWNCQNWVGDALAQMVESGFFTEAQRAVAIDLMLDVCLEAKDG</sequence>
<evidence type="ECO:0000313" key="1">
    <source>
        <dbReference type="EMBL" id="EAU35549.1"/>
    </source>
</evidence>
<protein>
    <submittedName>
        <fullName evidence="1">Uncharacterized protein</fullName>
    </submittedName>
</protein>
<dbReference type="GeneID" id="4318619"/>
<dbReference type="OMA" id="REDLDWN"/>
<accession>Q0CRD7</accession>
<gene>
    <name evidence="1" type="ORF">ATEG_03747</name>
</gene>
<dbReference type="Pfam" id="PF20174">
    <property type="entry name" value="DUF6540"/>
    <property type="match status" value="1"/>
</dbReference>
<proteinExistence type="predicted"/>
<name>Q0CRD7_ASPTN</name>
<dbReference type="VEuPathDB" id="FungiDB:ATEG_03747"/>
<reference evidence="2" key="1">
    <citation type="submission" date="2005-09" db="EMBL/GenBank/DDBJ databases">
        <title>Annotation of the Aspergillus terreus NIH2624 genome.</title>
        <authorList>
            <person name="Birren B.W."/>
            <person name="Lander E.S."/>
            <person name="Galagan J.E."/>
            <person name="Nusbaum C."/>
            <person name="Devon K."/>
            <person name="Henn M."/>
            <person name="Ma L.-J."/>
            <person name="Jaffe D.B."/>
            <person name="Butler J."/>
            <person name="Alvarez P."/>
            <person name="Gnerre S."/>
            <person name="Grabherr M."/>
            <person name="Kleber M."/>
            <person name="Mauceli E.W."/>
            <person name="Brockman W."/>
            <person name="Rounsley S."/>
            <person name="Young S.K."/>
            <person name="LaButti K."/>
            <person name="Pushparaj V."/>
            <person name="DeCaprio D."/>
            <person name="Crawford M."/>
            <person name="Koehrsen M."/>
            <person name="Engels R."/>
            <person name="Montgomery P."/>
            <person name="Pearson M."/>
            <person name="Howarth C."/>
            <person name="Larson L."/>
            <person name="Luoma S."/>
            <person name="White J."/>
            <person name="Alvarado L."/>
            <person name="Kodira C.D."/>
            <person name="Zeng Q."/>
            <person name="Oleary S."/>
            <person name="Yandava C."/>
            <person name="Denning D.W."/>
            <person name="Nierman W.C."/>
            <person name="Milne T."/>
            <person name="Madden K."/>
        </authorList>
    </citation>
    <scope>NUCLEOTIDE SEQUENCE [LARGE SCALE GENOMIC DNA]</scope>
    <source>
        <strain evidence="2">NIH 2624 / FGSC A1156</strain>
    </source>
</reference>
<organism evidence="1 2">
    <name type="scientific">Aspergillus terreus (strain NIH 2624 / FGSC A1156)</name>
    <dbReference type="NCBI Taxonomy" id="341663"/>
    <lineage>
        <taxon>Eukaryota</taxon>
        <taxon>Fungi</taxon>
        <taxon>Dikarya</taxon>
        <taxon>Ascomycota</taxon>
        <taxon>Pezizomycotina</taxon>
        <taxon>Eurotiomycetes</taxon>
        <taxon>Eurotiomycetidae</taxon>
        <taxon>Eurotiales</taxon>
        <taxon>Aspergillaceae</taxon>
        <taxon>Aspergillus</taxon>
        <taxon>Aspergillus subgen. Circumdati</taxon>
    </lineage>
</organism>
<dbReference type="EMBL" id="CH476598">
    <property type="protein sequence ID" value="EAU35549.1"/>
    <property type="molecule type" value="Genomic_DNA"/>
</dbReference>
<dbReference type="eggNOG" id="ENOG502SV8D">
    <property type="taxonomic scope" value="Eukaryota"/>
</dbReference>
<dbReference type="AlphaFoldDB" id="Q0CRD7"/>
<dbReference type="OrthoDB" id="37659at2759"/>